<dbReference type="Pfam" id="PF13879">
    <property type="entry name" value="Hmw_CFAP97"/>
    <property type="match status" value="1"/>
</dbReference>
<feature type="compositionally biased region" description="Low complexity" evidence="2">
    <location>
        <begin position="122"/>
        <end position="134"/>
    </location>
</feature>
<reference evidence="3" key="1">
    <citation type="submission" date="2021-03" db="EMBL/GenBank/DDBJ databases">
        <authorList>
            <person name="Bekaert M."/>
        </authorList>
    </citation>
    <scope>NUCLEOTIDE SEQUENCE</scope>
</reference>
<feature type="region of interest" description="Disordered" evidence="2">
    <location>
        <begin position="234"/>
        <end position="256"/>
    </location>
</feature>
<evidence type="ECO:0000313" key="3">
    <source>
        <dbReference type="EMBL" id="CAG2248617.1"/>
    </source>
</evidence>
<dbReference type="GO" id="GO:0007283">
    <property type="term" value="P:spermatogenesis"/>
    <property type="evidence" value="ECO:0007669"/>
    <property type="project" value="TreeGrafter"/>
</dbReference>
<feature type="region of interest" description="Disordered" evidence="2">
    <location>
        <begin position="376"/>
        <end position="449"/>
    </location>
</feature>
<evidence type="ECO:0000313" key="4">
    <source>
        <dbReference type="Proteomes" id="UP000683360"/>
    </source>
</evidence>
<proteinExistence type="inferred from homology"/>
<dbReference type="Proteomes" id="UP000683360">
    <property type="component" value="Unassembled WGS sequence"/>
</dbReference>
<comment type="caution">
    <text evidence="3">The sequence shown here is derived from an EMBL/GenBank/DDBJ whole genome shotgun (WGS) entry which is preliminary data.</text>
</comment>
<evidence type="ECO:0000256" key="2">
    <source>
        <dbReference type="SAM" id="MobiDB-lite"/>
    </source>
</evidence>
<evidence type="ECO:0000256" key="1">
    <source>
        <dbReference type="ARBA" id="ARBA00008315"/>
    </source>
</evidence>
<feature type="region of interest" description="Disordered" evidence="2">
    <location>
        <begin position="1"/>
        <end position="208"/>
    </location>
</feature>
<feature type="compositionally biased region" description="Basic and acidic residues" evidence="2">
    <location>
        <begin position="428"/>
        <end position="449"/>
    </location>
</feature>
<organism evidence="3 4">
    <name type="scientific">Mytilus edulis</name>
    <name type="common">Blue mussel</name>
    <dbReference type="NCBI Taxonomy" id="6550"/>
    <lineage>
        <taxon>Eukaryota</taxon>
        <taxon>Metazoa</taxon>
        <taxon>Spiralia</taxon>
        <taxon>Lophotrochozoa</taxon>
        <taxon>Mollusca</taxon>
        <taxon>Bivalvia</taxon>
        <taxon>Autobranchia</taxon>
        <taxon>Pteriomorphia</taxon>
        <taxon>Mytilida</taxon>
        <taxon>Mytiloidea</taxon>
        <taxon>Mytilidae</taxon>
        <taxon>Mytilinae</taxon>
        <taxon>Mytilus</taxon>
    </lineage>
</organism>
<feature type="compositionally biased region" description="Low complexity" evidence="2">
    <location>
        <begin position="95"/>
        <end position="106"/>
    </location>
</feature>
<feature type="compositionally biased region" description="Polar residues" evidence="2">
    <location>
        <begin position="173"/>
        <end position="203"/>
    </location>
</feature>
<gene>
    <name evidence="3" type="ORF">MEDL_60455</name>
</gene>
<comment type="similarity">
    <text evidence="1">Belongs to the CFAP97 family.</text>
</comment>
<dbReference type="PANTHER" id="PTHR23035">
    <property type="entry name" value="CILIA- AND FLAGELLA-ASSOCIATED PROTEIN 97-RELATED"/>
    <property type="match status" value="1"/>
</dbReference>
<keyword evidence="4" id="KW-1185">Reference proteome</keyword>
<dbReference type="InterPro" id="IPR038791">
    <property type="entry name" value="Cfap97/Hemingway"/>
</dbReference>
<feature type="compositionally biased region" description="Low complexity" evidence="2">
    <location>
        <begin position="413"/>
        <end position="424"/>
    </location>
</feature>
<feature type="compositionally biased region" description="Low complexity" evidence="2">
    <location>
        <begin position="48"/>
        <end position="66"/>
    </location>
</feature>
<feature type="compositionally biased region" description="Polar residues" evidence="2">
    <location>
        <begin position="390"/>
        <end position="412"/>
    </location>
</feature>
<dbReference type="PANTHER" id="PTHR23035:SF1">
    <property type="entry name" value="CILIA- AND FLAGELLA-ASSOCIATED PROTEIN 97"/>
    <property type="match status" value="1"/>
</dbReference>
<dbReference type="EMBL" id="CAJPWZ010002947">
    <property type="protein sequence ID" value="CAG2248617.1"/>
    <property type="molecule type" value="Genomic_DNA"/>
</dbReference>
<accession>A0A8S3USH5</accession>
<dbReference type="AlphaFoldDB" id="A0A8S3USH5"/>
<protein>
    <recommendedName>
        <fullName evidence="5">Cilia- and flagella-associated protein 97</fullName>
    </recommendedName>
</protein>
<sequence>MSKKNADVDYNFFDTPRDDEQVQVHHVPHVIVKNRPPQKGGTKNGHISSSGSDSYTSDSDSLTDSSGSDDETARSKGNKSYSKNKPVVVTKKYSESGSSSAYSYGSSDEDFEDEESSRQKNTKSVSSKKSQKTQAWEINGSSNNNNETRPKSAKFRNRSKDKSDSDSEITDVSPLNSPRSTPSRSQKQGLNNVQYNSSQTQSGDGEIKLQSDKIDLRLLMDAVSEIDKQERLKSNTRRVMFEPPNSKGGQKNHYSFDKSRITDIEKENQRLLQQIMHQIGPKQKRQQPKIQHQVPRVDRLTSSAVNRRKQQSKIEQENMKFLNRLQKAKASRGLSRKEQLDEYSKATLYGVPIAAVHEQMEQERLDSTYMRSASSLTSTFGMTPGRRSRPTSAKSNASSIRPGSAKSTMSTASRVSRGSRPGSGKVYRPTDGHQAWDGRPAWDDRFSFS</sequence>
<name>A0A8S3USH5_MYTED</name>
<evidence type="ECO:0008006" key="5">
    <source>
        <dbReference type="Google" id="ProtNLM"/>
    </source>
</evidence>
<dbReference type="OrthoDB" id="515313at2759"/>
<dbReference type="InterPro" id="IPR029488">
    <property type="entry name" value="Hmw/CFAP97"/>
</dbReference>